<protein>
    <recommendedName>
        <fullName evidence="1">DNA-dependent protein kinase catalytic subunit CC5 domain-containing protein</fullName>
    </recommendedName>
</protein>
<dbReference type="InterPro" id="IPR045581">
    <property type="entry name" value="DNAPKcs_CC5"/>
</dbReference>
<sequence>MTAEAVKTKEYEVRLHRTYRRGDFPDIQIPHSAIIATLQAVAQLDGTSAGLLFEAILCGLSERISCDKQRGDSVNFFRAVSARIADIFSSMSNYYRPFVSCVINYLYRFHDFVTFSPQHIAHAALMSGQPDCGIPLLERCVENSDILAPLLKRQKKSFRDSDSREFLESVWICLGRLYKASGGLENLRTIFEEHLKASERTRLALKLEYVGDYEKAISAMSEIDDSNQNSLYLAETELWEESRLECLNELSDWKHMAFLLPFYGEAGQPQYDEIWKDDYSIDFHLPFLLRSNIKLLMSASDTFREEFTSFIKRSEADEANRKILLDRHAGFLALLNILQRDCVKAKYLTHAAFDTMLMSYPTLRVTDLQARRKVLQNMHVLAEMLGYVELATSGNVTATQISALCSLWENSSTDLRAYATLTVDDLVCNRNLFIDLLVEMAGCKLTVAEEIHPSLAHFKMHYRFQYVKNALHRKNYAAALRQLEEARKISTEDDLLLLELENYEAYSICQIVKNDVVCSEKKMQLFQRAVDLFTSCEINSETFTCYGHLASDQITLKAMLYRSIADCLLKRSKLESHFLERLEHFVRQSVMGAETSVFPSVRTDCSEFILPLCLRFNVILLQTVDYLFCNAFASLKVQLNLRKLTTQGTGENWST</sequence>
<dbReference type="AlphaFoldDB" id="A0A085N4A3"/>
<dbReference type="GO" id="GO:0006303">
    <property type="term" value="P:double-strand break repair via nonhomologous end joining"/>
    <property type="evidence" value="ECO:0007669"/>
    <property type="project" value="InterPro"/>
</dbReference>
<name>A0A085N4A3_9BILA</name>
<reference evidence="2" key="1">
    <citation type="journal article" date="2014" name="Nat. Genet.">
        <title>Genome and transcriptome of the porcine whipworm Trichuris suis.</title>
        <authorList>
            <person name="Jex A.R."/>
            <person name="Nejsum P."/>
            <person name="Schwarz E.M."/>
            <person name="Hu L."/>
            <person name="Young N.D."/>
            <person name="Hall R.S."/>
            <person name="Korhonen P.K."/>
            <person name="Liao S."/>
            <person name="Thamsborg S."/>
            <person name="Xia J."/>
            <person name="Xu P."/>
            <person name="Wang S."/>
            <person name="Scheerlinck J.P."/>
            <person name="Hofmann A."/>
            <person name="Sternberg P.W."/>
            <person name="Wang J."/>
            <person name="Gasser R.B."/>
        </authorList>
    </citation>
    <scope>NUCLEOTIDE SEQUENCE [LARGE SCALE GENOMIC DNA]</scope>
    <source>
        <strain evidence="2">DCEP-RM93F</strain>
    </source>
</reference>
<feature type="domain" description="DNA-dependent protein kinase catalytic subunit CC5" evidence="1">
    <location>
        <begin position="4"/>
        <end position="139"/>
    </location>
</feature>
<accession>A0A085N4A3</accession>
<dbReference type="EMBL" id="KL367558">
    <property type="protein sequence ID" value="KFD64299.1"/>
    <property type="molecule type" value="Genomic_DNA"/>
</dbReference>
<dbReference type="Proteomes" id="UP000030758">
    <property type="component" value="Unassembled WGS sequence"/>
</dbReference>
<dbReference type="Pfam" id="PF19704">
    <property type="entry name" value="DNAPKcs_CC5"/>
    <property type="match status" value="1"/>
</dbReference>
<evidence type="ECO:0000259" key="1">
    <source>
        <dbReference type="Pfam" id="PF19704"/>
    </source>
</evidence>
<proteinExistence type="predicted"/>
<organism evidence="2">
    <name type="scientific">Trichuris suis</name>
    <name type="common">pig whipworm</name>
    <dbReference type="NCBI Taxonomy" id="68888"/>
    <lineage>
        <taxon>Eukaryota</taxon>
        <taxon>Metazoa</taxon>
        <taxon>Ecdysozoa</taxon>
        <taxon>Nematoda</taxon>
        <taxon>Enoplea</taxon>
        <taxon>Dorylaimia</taxon>
        <taxon>Trichinellida</taxon>
        <taxon>Trichuridae</taxon>
        <taxon>Trichuris</taxon>
    </lineage>
</organism>
<gene>
    <name evidence="2" type="ORF">M514_23583</name>
</gene>
<evidence type="ECO:0000313" key="2">
    <source>
        <dbReference type="EMBL" id="KFD64299.1"/>
    </source>
</evidence>